<accession>A0A839TIB0</accession>
<dbReference type="GO" id="GO:0005576">
    <property type="term" value="C:extracellular region"/>
    <property type="evidence" value="ECO:0007669"/>
    <property type="project" value="UniProtKB-SubCell"/>
</dbReference>
<evidence type="ECO:0000313" key="4">
    <source>
        <dbReference type="EMBL" id="MBB3107745.1"/>
    </source>
</evidence>
<evidence type="ECO:0000256" key="2">
    <source>
        <dbReference type="ARBA" id="ARBA00022729"/>
    </source>
</evidence>
<keyword evidence="2" id="KW-0732">Signal</keyword>
<evidence type="ECO:0000256" key="1">
    <source>
        <dbReference type="ARBA" id="ARBA00004613"/>
    </source>
</evidence>
<dbReference type="SUPFAM" id="SSF88713">
    <property type="entry name" value="Glycoside hydrolase/deacetylase"/>
    <property type="match status" value="1"/>
</dbReference>
<dbReference type="PANTHER" id="PTHR34216:SF3">
    <property type="entry name" value="POLY-BETA-1,6-N-ACETYL-D-GLUCOSAMINE N-DEACETYLASE"/>
    <property type="match status" value="1"/>
</dbReference>
<evidence type="ECO:0000259" key="3">
    <source>
        <dbReference type="Pfam" id="PF01522"/>
    </source>
</evidence>
<dbReference type="CDD" id="cd10918">
    <property type="entry name" value="CE4_NodB_like_5s_6s"/>
    <property type="match status" value="1"/>
</dbReference>
<dbReference type="Gene3D" id="3.20.20.370">
    <property type="entry name" value="Glycoside hydrolase/deacetylase"/>
    <property type="match status" value="1"/>
</dbReference>
<dbReference type="Proteomes" id="UP000588111">
    <property type="component" value="Unassembled WGS sequence"/>
</dbReference>
<name>A0A839TIB0_9GAMM</name>
<feature type="domain" description="NodB homology" evidence="3">
    <location>
        <begin position="209"/>
        <end position="276"/>
    </location>
</feature>
<dbReference type="RefSeq" id="WP_183621198.1">
    <property type="nucleotide sequence ID" value="NZ_CAJHAH010000008.1"/>
</dbReference>
<comment type="subcellular location">
    <subcellularLocation>
        <location evidence="1">Secreted</location>
    </subcellularLocation>
</comment>
<organism evidence="4 5">
    <name type="scientific">Psychrobacter luti</name>
    <dbReference type="NCBI Taxonomy" id="198481"/>
    <lineage>
        <taxon>Bacteria</taxon>
        <taxon>Pseudomonadati</taxon>
        <taxon>Pseudomonadota</taxon>
        <taxon>Gammaproteobacteria</taxon>
        <taxon>Moraxellales</taxon>
        <taxon>Moraxellaceae</taxon>
        <taxon>Psychrobacter</taxon>
    </lineage>
</organism>
<dbReference type="PANTHER" id="PTHR34216">
    <property type="match status" value="1"/>
</dbReference>
<evidence type="ECO:0000313" key="5">
    <source>
        <dbReference type="Proteomes" id="UP000588111"/>
    </source>
</evidence>
<dbReference type="AlphaFoldDB" id="A0A839TIB0"/>
<dbReference type="Pfam" id="PF01522">
    <property type="entry name" value="Polysacc_deac_1"/>
    <property type="match status" value="1"/>
</dbReference>
<dbReference type="InterPro" id="IPR051398">
    <property type="entry name" value="Polysacch_Deacetylase"/>
</dbReference>
<dbReference type="EMBL" id="JACHXL010000007">
    <property type="protein sequence ID" value="MBB3107745.1"/>
    <property type="molecule type" value="Genomic_DNA"/>
</dbReference>
<comment type="caution">
    <text evidence="4">The sequence shown here is derived from an EMBL/GenBank/DDBJ whole genome shotgun (WGS) entry which is preliminary data.</text>
</comment>
<protein>
    <submittedName>
        <fullName evidence="4">Peptidoglycan/xylan/chitin deacetylase (PgdA/CDA1 family)</fullName>
    </submittedName>
</protein>
<dbReference type="GO" id="GO:0005975">
    <property type="term" value="P:carbohydrate metabolic process"/>
    <property type="evidence" value="ECO:0007669"/>
    <property type="project" value="InterPro"/>
</dbReference>
<dbReference type="InterPro" id="IPR011330">
    <property type="entry name" value="Glyco_hydro/deAcase_b/a-brl"/>
</dbReference>
<dbReference type="GO" id="GO:0016810">
    <property type="term" value="F:hydrolase activity, acting on carbon-nitrogen (but not peptide) bonds"/>
    <property type="evidence" value="ECO:0007669"/>
    <property type="project" value="InterPro"/>
</dbReference>
<sequence>MGDRLFKKIIFSILAKQTRLESRKKILVKDNIVTVLNLHRVSPDTGSAYKAISPWLFDELISYLKKEFHICLFGDFEKIKTKKPKLILSFDDGYKDFINYAVPILEKYDVRVNQNVIPYCIETGLPPVNVLIQDFIGKAPTELLKKIPLEIDVNNIDRYKLGTKASFLIKYLPEAEFIPCRAELLKFLLNYPEFLCASVMTKKDIMQISPIHEIGAHSFEHLSMESQDEEYFLNDLKKCKEYFLESLQLDCDIYCFPNGSATAEQIVLAKEYGFRSVLLVGDKYSDATSGVFNRFTFDVSSMEEAKYKSFGRRALLI</sequence>
<proteinExistence type="predicted"/>
<dbReference type="InterPro" id="IPR002509">
    <property type="entry name" value="NODB_dom"/>
</dbReference>
<gene>
    <name evidence="4" type="ORF">FHS24_002277</name>
</gene>
<keyword evidence="5" id="KW-1185">Reference proteome</keyword>
<reference evidence="4 5" key="1">
    <citation type="submission" date="2020-08" db="EMBL/GenBank/DDBJ databases">
        <title>Genomic Encyclopedia of Type Strains, Phase III (KMG-III): the genomes of soil and plant-associated and newly described type strains.</title>
        <authorList>
            <person name="Whitman W."/>
        </authorList>
    </citation>
    <scope>NUCLEOTIDE SEQUENCE [LARGE SCALE GENOMIC DNA]</scope>
    <source>
        <strain evidence="4 5">CECT 5885</strain>
    </source>
</reference>